<evidence type="ECO:0000313" key="3">
    <source>
        <dbReference type="EMBL" id="EEN61357.1"/>
    </source>
</evidence>
<dbReference type="AlphaFoldDB" id="C3YE49"/>
<proteinExistence type="predicted"/>
<accession>C3YE49</accession>
<feature type="coiled-coil region" evidence="1">
    <location>
        <begin position="184"/>
        <end position="211"/>
    </location>
</feature>
<name>C3YE49_BRAFL</name>
<protein>
    <submittedName>
        <fullName evidence="3">Uncharacterized protein</fullName>
    </submittedName>
</protein>
<dbReference type="EMBL" id="GG666505">
    <property type="protein sequence ID" value="EEN61357.1"/>
    <property type="molecule type" value="Genomic_DNA"/>
</dbReference>
<reference evidence="3" key="1">
    <citation type="journal article" date="2008" name="Nature">
        <title>The amphioxus genome and the evolution of the chordate karyotype.</title>
        <authorList>
            <consortium name="US DOE Joint Genome Institute (JGI-PGF)"/>
            <person name="Putnam N.H."/>
            <person name="Butts T."/>
            <person name="Ferrier D.E.K."/>
            <person name="Furlong R.F."/>
            <person name="Hellsten U."/>
            <person name="Kawashima T."/>
            <person name="Robinson-Rechavi M."/>
            <person name="Shoguchi E."/>
            <person name="Terry A."/>
            <person name="Yu J.-K."/>
            <person name="Benito-Gutierrez E.L."/>
            <person name="Dubchak I."/>
            <person name="Garcia-Fernandez J."/>
            <person name="Gibson-Brown J.J."/>
            <person name="Grigoriev I.V."/>
            <person name="Horton A.C."/>
            <person name="de Jong P.J."/>
            <person name="Jurka J."/>
            <person name="Kapitonov V.V."/>
            <person name="Kohara Y."/>
            <person name="Kuroki Y."/>
            <person name="Lindquist E."/>
            <person name="Lucas S."/>
            <person name="Osoegawa K."/>
            <person name="Pennacchio L.A."/>
            <person name="Salamov A.A."/>
            <person name="Satou Y."/>
            <person name="Sauka-Spengler T."/>
            <person name="Schmutz J."/>
            <person name="Shin-I T."/>
            <person name="Toyoda A."/>
            <person name="Bronner-Fraser M."/>
            <person name="Fujiyama A."/>
            <person name="Holland L.Z."/>
            <person name="Holland P.W.H."/>
            <person name="Satoh N."/>
            <person name="Rokhsar D.S."/>
        </authorList>
    </citation>
    <scope>NUCLEOTIDE SEQUENCE [LARGE SCALE GENOMIC DNA]</scope>
    <source>
        <strain evidence="3">S238N-H82</strain>
        <tissue evidence="3">Testes</tissue>
    </source>
</reference>
<keyword evidence="1" id="KW-0175">Coiled coil</keyword>
<dbReference type="InParanoid" id="C3YE49"/>
<evidence type="ECO:0000256" key="2">
    <source>
        <dbReference type="SAM" id="MobiDB-lite"/>
    </source>
</evidence>
<gene>
    <name evidence="3" type="ORF">BRAFLDRAFT_74170</name>
</gene>
<feature type="region of interest" description="Disordered" evidence="2">
    <location>
        <begin position="1"/>
        <end position="24"/>
    </location>
</feature>
<sequence>MEGEPTGEEEGTHAATGEEELEGSGMWLRGIEDISFEDDAETPREILELVRNHIEGLDRNAAKRKVLAASSYNEHILNHTREALFAIARQQRRDCPQGQPKKRTYRANTEPVANRLAEDCCALFQFIEGGRNLAEIKKMFPHGTQNNTWQSPAITRSRGLNTILEEGEDEDVVAKILAENASLREMLKTEMREVNEKLTSMSNRVKHHEEARVDVTEHCDRQLKSIQDELATNKGSQLVLSEDIESMKGKLKKLEATQVRIQTTVSTCNNKILSLETEIHTLQGSAKKSDTEREAKFGNITKYVQSLAFSLEERIREQEYGLSTTHERIKEMKESEVLSEPSLIPYTLTAYMVPGDRFSTMCVVLDVELTDKVSAPPDGW</sequence>
<dbReference type="eggNOG" id="ENOG502SYXC">
    <property type="taxonomic scope" value="Eukaryota"/>
</dbReference>
<organism>
    <name type="scientific">Branchiostoma floridae</name>
    <name type="common">Florida lancelet</name>
    <name type="synonym">Amphioxus</name>
    <dbReference type="NCBI Taxonomy" id="7739"/>
    <lineage>
        <taxon>Eukaryota</taxon>
        <taxon>Metazoa</taxon>
        <taxon>Chordata</taxon>
        <taxon>Cephalochordata</taxon>
        <taxon>Leptocardii</taxon>
        <taxon>Amphioxiformes</taxon>
        <taxon>Branchiostomatidae</taxon>
        <taxon>Branchiostoma</taxon>
    </lineage>
</organism>
<evidence type="ECO:0000256" key="1">
    <source>
        <dbReference type="SAM" id="Coils"/>
    </source>
</evidence>